<keyword evidence="3" id="KW-0238">DNA-binding</keyword>
<comment type="caution">
    <text evidence="6">The sequence shown here is derived from an EMBL/GenBank/DDBJ whole genome shotgun (WGS) entry which is preliminary data.</text>
</comment>
<feature type="domain" description="HTH lysR-type" evidence="5">
    <location>
        <begin position="1"/>
        <end position="58"/>
    </location>
</feature>
<dbReference type="Gene3D" id="3.40.190.10">
    <property type="entry name" value="Periplasmic binding protein-like II"/>
    <property type="match status" value="2"/>
</dbReference>
<keyword evidence="4" id="KW-0804">Transcription</keyword>
<dbReference type="PANTHER" id="PTHR30126:SF2">
    <property type="entry name" value="HTH-TYPE TRANSCRIPTIONAL REGULATOR YJIE"/>
    <property type="match status" value="1"/>
</dbReference>
<comment type="similarity">
    <text evidence="1">Belongs to the LysR transcriptional regulatory family.</text>
</comment>
<dbReference type="Proteomes" id="UP001595593">
    <property type="component" value="Unassembled WGS sequence"/>
</dbReference>
<evidence type="ECO:0000256" key="1">
    <source>
        <dbReference type="ARBA" id="ARBA00009437"/>
    </source>
</evidence>
<protein>
    <submittedName>
        <fullName evidence="6">LysR family transcriptional regulator</fullName>
    </submittedName>
</protein>
<accession>A0ABV7G6K2</accession>
<evidence type="ECO:0000313" key="7">
    <source>
        <dbReference type="Proteomes" id="UP001595593"/>
    </source>
</evidence>
<evidence type="ECO:0000256" key="3">
    <source>
        <dbReference type="ARBA" id="ARBA00023125"/>
    </source>
</evidence>
<dbReference type="CDD" id="cd05466">
    <property type="entry name" value="PBP2_LTTR_substrate"/>
    <property type="match status" value="1"/>
</dbReference>
<evidence type="ECO:0000256" key="2">
    <source>
        <dbReference type="ARBA" id="ARBA00023015"/>
    </source>
</evidence>
<name>A0ABV7G6K2_9PROT</name>
<dbReference type="RefSeq" id="WP_379598997.1">
    <property type="nucleotide sequence ID" value="NZ_JBHRTN010000020.1"/>
</dbReference>
<dbReference type="InterPro" id="IPR005119">
    <property type="entry name" value="LysR_subst-bd"/>
</dbReference>
<reference evidence="7" key="1">
    <citation type="journal article" date="2019" name="Int. J. Syst. Evol. Microbiol.">
        <title>The Global Catalogue of Microorganisms (GCM) 10K type strain sequencing project: providing services to taxonomists for standard genome sequencing and annotation.</title>
        <authorList>
            <consortium name="The Broad Institute Genomics Platform"/>
            <consortium name="The Broad Institute Genome Sequencing Center for Infectious Disease"/>
            <person name="Wu L."/>
            <person name="Ma J."/>
        </authorList>
    </citation>
    <scope>NUCLEOTIDE SEQUENCE [LARGE SCALE GENOMIC DNA]</scope>
    <source>
        <strain evidence="7">KCTC 52094</strain>
    </source>
</reference>
<dbReference type="InterPro" id="IPR000847">
    <property type="entry name" value="LysR_HTH_N"/>
</dbReference>
<keyword evidence="7" id="KW-1185">Reference proteome</keyword>
<proteinExistence type="inferred from homology"/>
<dbReference type="Gene3D" id="1.10.10.10">
    <property type="entry name" value="Winged helix-like DNA-binding domain superfamily/Winged helix DNA-binding domain"/>
    <property type="match status" value="1"/>
</dbReference>
<dbReference type="SUPFAM" id="SSF46785">
    <property type="entry name" value="Winged helix' DNA-binding domain"/>
    <property type="match status" value="1"/>
</dbReference>
<gene>
    <name evidence="6" type="ORF">ACFOD4_19015</name>
</gene>
<evidence type="ECO:0000259" key="5">
    <source>
        <dbReference type="PROSITE" id="PS50931"/>
    </source>
</evidence>
<dbReference type="PRINTS" id="PR00039">
    <property type="entry name" value="HTHLYSR"/>
</dbReference>
<dbReference type="InterPro" id="IPR036390">
    <property type="entry name" value="WH_DNA-bd_sf"/>
</dbReference>
<evidence type="ECO:0000313" key="6">
    <source>
        <dbReference type="EMBL" id="MFC3127164.1"/>
    </source>
</evidence>
<dbReference type="SUPFAM" id="SSF53850">
    <property type="entry name" value="Periplasmic binding protein-like II"/>
    <property type="match status" value="1"/>
</dbReference>
<organism evidence="6 7">
    <name type="scientific">Teichococcus globiformis</name>
    <dbReference type="NCBI Taxonomy" id="2307229"/>
    <lineage>
        <taxon>Bacteria</taxon>
        <taxon>Pseudomonadati</taxon>
        <taxon>Pseudomonadota</taxon>
        <taxon>Alphaproteobacteria</taxon>
        <taxon>Acetobacterales</taxon>
        <taxon>Roseomonadaceae</taxon>
        <taxon>Roseomonas</taxon>
    </lineage>
</organism>
<evidence type="ECO:0000256" key="4">
    <source>
        <dbReference type="ARBA" id="ARBA00023163"/>
    </source>
</evidence>
<dbReference type="InterPro" id="IPR036388">
    <property type="entry name" value="WH-like_DNA-bd_sf"/>
</dbReference>
<dbReference type="Pfam" id="PF00126">
    <property type="entry name" value="HTH_1"/>
    <property type="match status" value="1"/>
</dbReference>
<sequence>MELNWLEDFLALAEHRNFSRAAEARNVTQPAFSRRIRSLENWVGTPLVLRSSQGVRLNAAGEVLRQGAAELTRDLHRLRRGALKAAGRETAALTIAATHALSFTFFPGWLRSFALLEELGTLNLVSDTMAACERILLAGDADFLLCHTRSDMPSDLAPDAFASVAVGNDVLVPVSAPDATGAARWSLPGTSTAPIRLLAYSKASGLGRILDATWRSNVEAMWLDPVLTSPLAATLQTMALQGQGLAWLPRTMVAEDLIAGRLVNAGDEDSAIALEIRLFRPLRQPSRAAMAFWRAVSKQAAL</sequence>
<keyword evidence="2" id="KW-0805">Transcription regulation</keyword>
<dbReference type="Pfam" id="PF03466">
    <property type="entry name" value="LysR_substrate"/>
    <property type="match status" value="1"/>
</dbReference>
<dbReference type="PANTHER" id="PTHR30126">
    <property type="entry name" value="HTH-TYPE TRANSCRIPTIONAL REGULATOR"/>
    <property type="match status" value="1"/>
</dbReference>
<dbReference type="EMBL" id="JBHRTN010000020">
    <property type="protein sequence ID" value="MFC3127164.1"/>
    <property type="molecule type" value="Genomic_DNA"/>
</dbReference>
<dbReference type="PROSITE" id="PS50931">
    <property type="entry name" value="HTH_LYSR"/>
    <property type="match status" value="1"/>
</dbReference>